<evidence type="ECO:0000256" key="5">
    <source>
        <dbReference type="SAM" id="Phobius"/>
    </source>
</evidence>
<evidence type="ECO:0000256" key="4">
    <source>
        <dbReference type="ARBA" id="ARBA00023136"/>
    </source>
</evidence>
<dbReference type="GO" id="GO:0016020">
    <property type="term" value="C:membrane"/>
    <property type="evidence" value="ECO:0007669"/>
    <property type="project" value="UniProtKB-SubCell"/>
</dbReference>
<evidence type="ECO:0000256" key="2">
    <source>
        <dbReference type="ARBA" id="ARBA00022692"/>
    </source>
</evidence>
<gene>
    <name evidence="6" type="ORF">EHO60_06975</name>
</gene>
<dbReference type="RefSeq" id="WP_135767411.1">
    <property type="nucleotide sequence ID" value="NZ_RQET01000004.1"/>
</dbReference>
<dbReference type="EMBL" id="RQET01000004">
    <property type="protein sequence ID" value="TGK12008.1"/>
    <property type="molecule type" value="Genomic_DNA"/>
</dbReference>
<dbReference type="OrthoDB" id="3267646at2"/>
<proteinExistence type="predicted"/>
<feature type="transmembrane region" description="Helical" evidence="5">
    <location>
        <begin position="12"/>
        <end position="33"/>
    </location>
</feature>
<protein>
    <submittedName>
        <fullName evidence="6">DoxX-like family protein</fullName>
    </submittedName>
</protein>
<organism evidence="6 7">
    <name type="scientific">Leptospira fletcheri</name>
    <dbReference type="NCBI Taxonomy" id="2484981"/>
    <lineage>
        <taxon>Bacteria</taxon>
        <taxon>Pseudomonadati</taxon>
        <taxon>Spirochaetota</taxon>
        <taxon>Spirochaetia</taxon>
        <taxon>Leptospirales</taxon>
        <taxon>Leptospiraceae</taxon>
        <taxon>Leptospira</taxon>
    </lineage>
</organism>
<comment type="caution">
    <text evidence="6">The sequence shown here is derived from an EMBL/GenBank/DDBJ whole genome shotgun (WGS) entry which is preliminary data.</text>
</comment>
<dbReference type="Proteomes" id="UP000298458">
    <property type="component" value="Unassembled WGS sequence"/>
</dbReference>
<feature type="transmembrane region" description="Helical" evidence="5">
    <location>
        <begin position="69"/>
        <end position="87"/>
    </location>
</feature>
<dbReference type="PANTHER" id="PTHR36974:SF1">
    <property type="entry name" value="DOXX FAMILY MEMBRANE PROTEIN"/>
    <property type="match status" value="1"/>
</dbReference>
<dbReference type="PANTHER" id="PTHR36974">
    <property type="entry name" value="MEMBRANE PROTEIN-RELATED"/>
    <property type="match status" value="1"/>
</dbReference>
<sequence>METLEVKTISLWIMAVLYTIAGILHFVIPKFYLRIMPPWIPYHKFMVQFSGVVEILLGLGLFYPPTRPLCAWGIVLLLIAVFPANVYHFQSRTKRDPPTILLLVRLPVQLLLIYWAYLYT</sequence>
<evidence type="ECO:0000313" key="6">
    <source>
        <dbReference type="EMBL" id="TGK12008.1"/>
    </source>
</evidence>
<dbReference type="AlphaFoldDB" id="A0A4R9GH35"/>
<feature type="transmembrane region" description="Helical" evidence="5">
    <location>
        <begin position="99"/>
        <end position="117"/>
    </location>
</feature>
<keyword evidence="4 5" id="KW-0472">Membrane</keyword>
<name>A0A4R9GH35_9LEPT</name>
<feature type="transmembrane region" description="Helical" evidence="5">
    <location>
        <begin position="45"/>
        <end position="63"/>
    </location>
</feature>
<evidence type="ECO:0000313" key="7">
    <source>
        <dbReference type="Proteomes" id="UP000298458"/>
    </source>
</evidence>
<accession>A0A4R9GH35</accession>
<comment type="subcellular location">
    <subcellularLocation>
        <location evidence="1">Membrane</location>
        <topology evidence="1">Multi-pass membrane protein</topology>
    </subcellularLocation>
</comment>
<evidence type="ECO:0000256" key="3">
    <source>
        <dbReference type="ARBA" id="ARBA00022989"/>
    </source>
</evidence>
<reference evidence="6" key="1">
    <citation type="journal article" date="2019" name="PLoS Negl. Trop. Dis.">
        <title>Revisiting the worldwide diversity of Leptospira species in the environment.</title>
        <authorList>
            <person name="Vincent A.T."/>
            <person name="Schiettekatte O."/>
            <person name="Bourhy P."/>
            <person name="Veyrier F.J."/>
            <person name="Picardeau M."/>
        </authorList>
    </citation>
    <scope>NUCLEOTIDE SEQUENCE [LARGE SCALE GENOMIC DNA]</scope>
    <source>
        <strain evidence="6">SSW15</strain>
    </source>
</reference>
<dbReference type="InterPro" id="IPR032808">
    <property type="entry name" value="DoxX"/>
</dbReference>
<keyword evidence="2 5" id="KW-0812">Transmembrane</keyword>
<keyword evidence="7" id="KW-1185">Reference proteome</keyword>
<keyword evidence="3 5" id="KW-1133">Transmembrane helix</keyword>
<evidence type="ECO:0000256" key="1">
    <source>
        <dbReference type="ARBA" id="ARBA00004141"/>
    </source>
</evidence>
<dbReference type="Pfam" id="PF13564">
    <property type="entry name" value="DoxX_2"/>
    <property type="match status" value="1"/>
</dbReference>